<evidence type="ECO:0000256" key="1">
    <source>
        <dbReference type="SAM" id="MobiDB-lite"/>
    </source>
</evidence>
<dbReference type="Proteomes" id="UP001066276">
    <property type="component" value="Chromosome 8"/>
</dbReference>
<feature type="region of interest" description="Disordered" evidence="1">
    <location>
        <begin position="1"/>
        <end position="22"/>
    </location>
</feature>
<feature type="compositionally biased region" description="Polar residues" evidence="1">
    <location>
        <begin position="1"/>
        <end position="17"/>
    </location>
</feature>
<proteinExistence type="predicted"/>
<evidence type="ECO:0000313" key="2">
    <source>
        <dbReference type="EMBL" id="KAJ1115137.1"/>
    </source>
</evidence>
<comment type="caution">
    <text evidence="2">The sequence shown here is derived from an EMBL/GenBank/DDBJ whole genome shotgun (WGS) entry which is preliminary data.</text>
</comment>
<protein>
    <submittedName>
        <fullName evidence="2">Uncharacterized protein</fullName>
    </submittedName>
</protein>
<accession>A0AAV7NGF8</accession>
<reference evidence="2" key="1">
    <citation type="journal article" date="2022" name="bioRxiv">
        <title>Sequencing and chromosome-scale assembly of the giantPleurodeles waltlgenome.</title>
        <authorList>
            <person name="Brown T."/>
            <person name="Elewa A."/>
            <person name="Iarovenko S."/>
            <person name="Subramanian E."/>
            <person name="Araus A.J."/>
            <person name="Petzold A."/>
            <person name="Susuki M."/>
            <person name="Suzuki K.-i.T."/>
            <person name="Hayashi T."/>
            <person name="Toyoda A."/>
            <person name="Oliveira C."/>
            <person name="Osipova E."/>
            <person name="Leigh N.D."/>
            <person name="Simon A."/>
            <person name="Yun M.H."/>
        </authorList>
    </citation>
    <scope>NUCLEOTIDE SEQUENCE</scope>
    <source>
        <strain evidence="2">20211129_DDA</strain>
        <tissue evidence="2">Liver</tissue>
    </source>
</reference>
<evidence type="ECO:0000313" key="3">
    <source>
        <dbReference type="Proteomes" id="UP001066276"/>
    </source>
</evidence>
<keyword evidence="3" id="KW-1185">Reference proteome</keyword>
<dbReference type="EMBL" id="JANPWB010000012">
    <property type="protein sequence ID" value="KAJ1115137.1"/>
    <property type="molecule type" value="Genomic_DNA"/>
</dbReference>
<gene>
    <name evidence="2" type="ORF">NDU88_003363</name>
</gene>
<organism evidence="2 3">
    <name type="scientific">Pleurodeles waltl</name>
    <name type="common">Iberian ribbed newt</name>
    <dbReference type="NCBI Taxonomy" id="8319"/>
    <lineage>
        <taxon>Eukaryota</taxon>
        <taxon>Metazoa</taxon>
        <taxon>Chordata</taxon>
        <taxon>Craniata</taxon>
        <taxon>Vertebrata</taxon>
        <taxon>Euteleostomi</taxon>
        <taxon>Amphibia</taxon>
        <taxon>Batrachia</taxon>
        <taxon>Caudata</taxon>
        <taxon>Salamandroidea</taxon>
        <taxon>Salamandridae</taxon>
        <taxon>Pleurodelinae</taxon>
        <taxon>Pleurodeles</taxon>
    </lineage>
</organism>
<name>A0AAV7NGF8_PLEWA</name>
<sequence>MEQYTTHTLLPQRQTHMGGSGEALDTPATVGEPTHAELLAAIHGSIVSLEGEIKMVAVEVNLWRADIRKLSDKVKWYGVGSGRTSGVDGTDWRRRGDGLSQVSAQRCDDSVSRIEIQQDDTMEAVDPEQAVELAGPADVEAGVVSVDS</sequence>
<dbReference type="AlphaFoldDB" id="A0AAV7NGF8"/>